<evidence type="ECO:0000313" key="2">
    <source>
        <dbReference type="Proteomes" id="UP000094329"/>
    </source>
</evidence>
<proteinExistence type="predicted"/>
<organism evidence="1 2">
    <name type="scientific">Piscirickettsia litoralis</name>
    <dbReference type="NCBI Taxonomy" id="1891921"/>
    <lineage>
        <taxon>Bacteria</taxon>
        <taxon>Pseudomonadati</taxon>
        <taxon>Pseudomonadota</taxon>
        <taxon>Gammaproteobacteria</taxon>
        <taxon>Thiotrichales</taxon>
        <taxon>Piscirickettsiaceae</taxon>
        <taxon>Piscirickettsia</taxon>
    </lineage>
</organism>
<name>A0ABX3A7G5_9GAMM</name>
<accession>A0ABX3A7G5</accession>
<reference evidence="1 2" key="1">
    <citation type="submission" date="2016-08" db="EMBL/GenBank/DDBJ databases">
        <title>Draft genome sequence of Candidatus Piscirickettsia litoralis, from seawater.</title>
        <authorList>
            <person name="Wan X."/>
            <person name="Lee A.J."/>
            <person name="Hou S."/>
            <person name="Donachie S.P."/>
        </authorList>
    </citation>
    <scope>NUCLEOTIDE SEQUENCE [LARGE SCALE GENOMIC DNA]</scope>
    <source>
        <strain evidence="1 2">Y2</strain>
    </source>
</reference>
<dbReference type="EMBL" id="MDTU01000001">
    <property type="protein sequence ID" value="ODN43375.1"/>
    <property type="molecule type" value="Genomic_DNA"/>
</dbReference>
<sequence length="230" mass="26002">MEQSNQSEGYSLRYDYYEEKVEQEQLKFNTLGIIHTEDGKKIHIDLSLNLSRELIEKNSLSIRAGDALKDPLIINFNGKGVELQQDKFSFDLDLDGRLDQISLLAPGNGFLALDKNNDGRISNGSELFGPTTGQGFSELSQYDQDHNQWIDENDDIFERLRIWTKDSQNNDQLIALGQANIGAIYLGHLETPFTLYSQDQQLQGQLRSTSLYLNEANQSAGLIQQIDLAI</sequence>
<dbReference type="RefSeq" id="WP_069313172.1">
    <property type="nucleotide sequence ID" value="NZ_MDTU01000001.1"/>
</dbReference>
<dbReference type="PANTHER" id="PTHR39431">
    <property type="entry name" value="FRPA/C-RELATED PROTEIN"/>
    <property type="match status" value="1"/>
</dbReference>
<gene>
    <name evidence="1" type="ORF">BGC07_11125</name>
</gene>
<evidence type="ECO:0008006" key="3">
    <source>
        <dbReference type="Google" id="ProtNLM"/>
    </source>
</evidence>
<evidence type="ECO:0000313" key="1">
    <source>
        <dbReference type="EMBL" id="ODN43375.1"/>
    </source>
</evidence>
<comment type="caution">
    <text evidence="1">The sequence shown here is derived from an EMBL/GenBank/DDBJ whole genome shotgun (WGS) entry which is preliminary data.</text>
</comment>
<dbReference type="Proteomes" id="UP000094329">
    <property type="component" value="Unassembled WGS sequence"/>
</dbReference>
<protein>
    <recommendedName>
        <fullName evidence="3">Haemolysin-type calcium binding-related domain-containing protein</fullName>
    </recommendedName>
</protein>
<dbReference type="PANTHER" id="PTHR39431:SF1">
    <property type="entry name" value="FRPA_C-RELATED PROTEIN"/>
    <property type="match status" value="1"/>
</dbReference>
<keyword evidence="2" id="KW-1185">Reference proteome</keyword>